<sequence length="89" mass="10272">MNKGKYLTREGRMTVDQEMRDVQVSARPVERVQDCANAIVNGVCCGLRYLIEPAWYKVVYTWKQENLDYTGAKNVLHPESLHTPEIKTD</sequence>
<organism evidence="1 2">
    <name type="scientific">Rubus argutus</name>
    <name type="common">Southern blackberry</name>
    <dbReference type="NCBI Taxonomy" id="59490"/>
    <lineage>
        <taxon>Eukaryota</taxon>
        <taxon>Viridiplantae</taxon>
        <taxon>Streptophyta</taxon>
        <taxon>Embryophyta</taxon>
        <taxon>Tracheophyta</taxon>
        <taxon>Spermatophyta</taxon>
        <taxon>Magnoliopsida</taxon>
        <taxon>eudicotyledons</taxon>
        <taxon>Gunneridae</taxon>
        <taxon>Pentapetalae</taxon>
        <taxon>rosids</taxon>
        <taxon>fabids</taxon>
        <taxon>Rosales</taxon>
        <taxon>Rosaceae</taxon>
        <taxon>Rosoideae</taxon>
        <taxon>Rosoideae incertae sedis</taxon>
        <taxon>Rubus</taxon>
    </lineage>
</organism>
<gene>
    <name evidence="1" type="ORF">M0R45_023820</name>
</gene>
<name>A0AAW1WNV8_RUBAR</name>
<comment type="caution">
    <text evidence="1">The sequence shown here is derived from an EMBL/GenBank/DDBJ whole genome shotgun (WGS) entry which is preliminary data.</text>
</comment>
<protein>
    <submittedName>
        <fullName evidence="1">Uncharacterized protein</fullName>
    </submittedName>
</protein>
<dbReference type="AlphaFoldDB" id="A0AAW1WNV8"/>
<reference evidence="1 2" key="1">
    <citation type="journal article" date="2023" name="G3 (Bethesda)">
        <title>A chromosome-length genome assembly and annotation of blackberry (Rubus argutus, cv. 'Hillquist').</title>
        <authorList>
            <person name="Bruna T."/>
            <person name="Aryal R."/>
            <person name="Dudchenko O."/>
            <person name="Sargent D.J."/>
            <person name="Mead D."/>
            <person name="Buti M."/>
            <person name="Cavallini A."/>
            <person name="Hytonen T."/>
            <person name="Andres J."/>
            <person name="Pham M."/>
            <person name="Weisz D."/>
            <person name="Mascagni F."/>
            <person name="Usai G."/>
            <person name="Natali L."/>
            <person name="Bassil N."/>
            <person name="Fernandez G.E."/>
            <person name="Lomsadze A."/>
            <person name="Armour M."/>
            <person name="Olukolu B."/>
            <person name="Poorten T."/>
            <person name="Britton C."/>
            <person name="Davik J."/>
            <person name="Ashrafi H."/>
            <person name="Aiden E.L."/>
            <person name="Borodovsky M."/>
            <person name="Worthington M."/>
        </authorList>
    </citation>
    <scope>NUCLEOTIDE SEQUENCE [LARGE SCALE GENOMIC DNA]</scope>
    <source>
        <strain evidence="1">PI 553951</strain>
    </source>
</reference>
<accession>A0AAW1WNV8</accession>
<evidence type="ECO:0000313" key="1">
    <source>
        <dbReference type="EMBL" id="KAK9926600.1"/>
    </source>
</evidence>
<dbReference type="EMBL" id="JBEDUW010000005">
    <property type="protein sequence ID" value="KAK9926600.1"/>
    <property type="molecule type" value="Genomic_DNA"/>
</dbReference>
<dbReference type="Proteomes" id="UP001457282">
    <property type="component" value="Unassembled WGS sequence"/>
</dbReference>
<keyword evidence="2" id="KW-1185">Reference proteome</keyword>
<proteinExistence type="predicted"/>
<evidence type="ECO:0000313" key="2">
    <source>
        <dbReference type="Proteomes" id="UP001457282"/>
    </source>
</evidence>